<feature type="compositionally biased region" description="Polar residues" evidence="1">
    <location>
        <begin position="28"/>
        <end position="37"/>
    </location>
</feature>
<keyword evidence="3" id="KW-1185">Reference proteome</keyword>
<feature type="region of interest" description="Disordered" evidence="1">
    <location>
        <begin position="18"/>
        <end position="41"/>
    </location>
</feature>
<sequence>MIPTLDFIIYNHSQVTNSPPTIEPKMHNSPNATLKTTNHSHEPDEDAEFLEKLENNKRHLPFFDTKFTKFIKSLSAQERGRFFDLYEEAGEHLTLQGLEGADLDRAKWLILGEFSAESRNVFEQSHFAITKDTTEWDLLQEVHFAWIAWGKWLKIKPFREMGS</sequence>
<reference evidence="2" key="1">
    <citation type="submission" date="2021-07" db="EMBL/GenBank/DDBJ databases">
        <authorList>
            <person name="Durling M."/>
        </authorList>
    </citation>
    <scope>NUCLEOTIDE SEQUENCE</scope>
</reference>
<evidence type="ECO:0000256" key="1">
    <source>
        <dbReference type="SAM" id="MobiDB-lite"/>
    </source>
</evidence>
<dbReference type="Proteomes" id="UP000701801">
    <property type="component" value="Unassembled WGS sequence"/>
</dbReference>
<organism evidence="2 3">
    <name type="scientific">Hymenoscyphus albidus</name>
    <dbReference type="NCBI Taxonomy" id="595503"/>
    <lineage>
        <taxon>Eukaryota</taxon>
        <taxon>Fungi</taxon>
        <taxon>Dikarya</taxon>
        <taxon>Ascomycota</taxon>
        <taxon>Pezizomycotina</taxon>
        <taxon>Leotiomycetes</taxon>
        <taxon>Helotiales</taxon>
        <taxon>Helotiaceae</taxon>
        <taxon>Hymenoscyphus</taxon>
    </lineage>
</organism>
<proteinExistence type="predicted"/>
<comment type="caution">
    <text evidence="2">The sequence shown here is derived from an EMBL/GenBank/DDBJ whole genome shotgun (WGS) entry which is preliminary data.</text>
</comment>
<gene>
    <name evidence="2" type="ORF">HYALB_00010469</name>
</gene>
<dbReference type="EMBL" id="CAJVRM010000189">
    <property type="protein sequence ID" value="CAG8976745.1"/>
    <property type="molecule type" value="Genomic_DNA"/>
</dbReference>
<accession>A0A9N9LJU4</accession>
<protein>
    <submittedName>
        <fullName evidence="2">Uncharacterized protein</fullName>
    </submittedName>
</protein>
<evidence type="ECO:0000313" key="3">
    <source>
        <dbReference type="Proteomes" id="UP000701801"/>
    </source>
</evidence>
<name>A0A9N9LJU4_9HELO</name>
<dbReference type="OrthoDB" id="10414620at2759"/>
<dbReference type="AlphaFoldDB" id="A0A9N9LJU4"/>
<evidence type="ECO:0000313" key="2">
    <source>
        <dbReference type="EMBL" id="CAG8976745.1"/>
    </source>
</evidence>